<evidence type="ECO:0000313" key="3">
    <source>
        <dbReference type="Proteomes" id="UP000231279"/>
    </source>
</evidence>
<protein>
    <submittedName>
        <fullName evidence="1">Uncharacterized protein</fullName>
    </submittedName>
</protein>
<sequence>MASPFVSNEGGCFKENININKSETPKLALEPQQMKRKKKGGGYNLRKSLAWDRAFFTEEGVLDPLELSVISGASCGEGVPFINEDIPNGSHLSFKPISLQKIKNNHLKELEDEDFGKDRKKDWSSAKLSSSSSNFITSIPLASRKDPTRIGGKSGPRCGDCPRPLPLSSYPLIIMHYEYELRDFLISTHYRWKFQT</sequence>
<dbReference type="AlphaFoldDB" id="A0A2G9GC86"/>
<reference evidence="3" key="2">
    <citation type="journal article" date="2018" name="Gigascience">
        <title>Genome assembly of the Pink Ipe (Handroanthus impetiginosus, Bignoniaceae), a highly valued, ecologically keystone Neotropical timber forest tree.</title>
        <authorList>
            <person name="Silva-Junior O.B."/>
            <person name="Grattapaglia D."/>
            <person name="Novaes E."/>
            <person name="Collevatti R.G."/>
        </authorList>
    </citation>
    <scope>NUCLEOTIDE SEQUENCE [LARGE SCALE GENOMIC DNA]</scope>
    <source>
        <strain evidence="3">cv. UFG-1</strain>
    </source>
</reference>
<keyword evidence="3" id="KW-1185">Reference proteome</keyword>
<gene>
    <name evidence="2" type="ORF">CDL12_16700</name>
    <name evidence="1" type="ORF">CDL12_24578</name>
</gene>
<dbReference type="Proteomes" id="UP000231279">
    <property type="component" value="Unassembled WGS sequence"/>
</dbReference>
<dbReference type="GO" id="GO:0008017">
    <property type="term" value="F:microtubule binding"/>
    <property type="evidence" value="ECO:0007669"/>
    <property type="project" value="InterPro"/>
</dbReference>
<proteinExistence type="predicted"/>
<accession>A0A2G9GC86</accession>
<dbReference type="OrthoDB" id="1931260at2759"/>
<dbReference type="STRING" id="429701.A0A2G9GC86"/>
<reference evidence="1" key="1">
    <citation type="submission" date="2017-07" db="EMBL/GenBank/DDBJ databases">
        <authorList>
            <person name="Sun Z.S."/>
            <person name="Albrecht U."/>
            <person name="Echele G."/>
            <person name="Lee C.C."/>
        </authorList>
    </citation>
    <scope>NUCLEOTIDE SEQUENCE</scope>
    <source>
        <strain evidence="1">UFG-1</strain>
        <tissue evidence="1">Leaf</tissue>
    </source>
</reference>
<dbReference type="EMBL" id="NKXS01003154">
    <property type="protein sequence ID" value="PIN10702.1"/>
    <property type="molecule type" value="Genomic_DNA"/>
</dbReference>
<name>A0A2G9GC86_9LAMI</name>
<reference evidence="1" key="3">
    <citation type="journal article" date="2018" name="Gigascience">
        <title>Genome assembly of the pink ipe (Handroanthus impetiginosus, Bignoniaceae), a highly-valued ecologically keystone neotropical timber forest tree.</title>
        <authorList>
            <person name="Silva-Junior O.B."/>
            <person name="Novaes E."/>
            <person name="Grattapaglia D."/>
            <person name="Collevatti R.G."/>
        </authorList>
    </citation>
    <scope>NUCLEOTIDE SEQUENCE [LARGE SCALE GENOMIC DNA]</scope>
    <source>
        <strain evidence="1">UFG-1</strain>
        <tissue evidence="1">Leaf</tissue>
    </source>
</reference>
<dbReference type="EMBL" id="NKXS01005723">
    <property type="protein sequence ID" value="PIN02906.1"/>
    <property type="molecule type" value="Genomic_DNA"/>
</dbReference>
<evidence type="ECO:0000313" key="1">
    <source>
        <dbReference type="EMBL" id="PIN02906.1"/>
    </source>
</evidence>
<dbReference type="PANTHER" id="PTHR33737:SF19">
    <property type="entry name" value="BNAA10G12980D PROTEIN"/>
    <property type="match status" value="1"/>
</dbReference>
<dbReference type="PANTHER" id="PTHR33737">
    <property type="entry name" value="OS05G0121800 PROTEIN"/>
    <property type="match status" value="1"/>
</dbReference>
<comment type="caution">
    <text evidence="1">The sequence shown here is derived from an EMBL/GenBank/DDBJ whole genome shotgun (WGS) entry which is preliminary data.</text>
</comment>
<organism evidence="1 3">
    <name type="scientific">Handroanthus impetiginosus</name>
    <dbReference type="NCBI Taxonomy" id="429701"/>
    <lineage>
        <taxon>Eukaryota</taxon>
        <taxon>Viridiplantae</taxon>
        <taxon>Streptophyta</taxon>
        <taxon>Embryophyta</taxon>
        <taxon>Tracheophyta</taxon>
        <taxon>Spermatophyta</taxon>
        <taxon>Magnoliopsida</taxon>
        <taxon>eudicotyledons</taxon>
        <taxon>Gunneridae</taxon>
        <taxon>Pentapetalae</taxon>
        <taxon>asterids</taxon>
        <taxon>lamiids</taxon>
        <taxon>Lamiales</taxon>
        <taxon>Bignoniaceae</taxon>
        <taxon>Crescentiina</taxon>
        <taxon>Tabebuia alliance</taxon>
        <taxon>Handroanthus</taxon>
    </lineage>
</organism>
<evidence type="ECO:0000313" key="2">
    <source>
        <dbReference type="EMBL" id="PIN10702.1"/>
    </source>
</evidence>
<dbReference type="InterPro" id="IPR045882">
    <property type="entry name" value="GPT1/2"/>
</dbReference>